<evidence type="ECO:0000256" key="8">
    <source>
        <dbReference type="ARBA" id="ARBA00022960"/>
    </source>
</evidence>
<keyword evidence="13" id="KW-0961">Cell wall biogenesis/degradation</keyword>
<feature type="transmembrane region" description="Helical" evidence="17">
    <location>
        <begin position="319"/>
        <end position="343"/>
    </location>
</feature>
<keyword evidence="3" id="KW-1003">Cell membrane</keyword>
<feature type="transmembrane region" description="Helical" evidence="17">
    <location>
        <begin position="53"/>
        <end position="73"/>
    </location>
</feature>
<dbReference type="GO" id="GO:0071555">
    <property type="term" value="P:cell wall organization"/>
    <property type="evidence" value="ECO:0007669"/>
    <property type="project" value="UniProtKB-KW"/>
</dbReference>
<feature type="transmembrane region" description="Helical" evidence="17">
    <location>
        <begin position="151"/>
        <end position="169"/>
    </location>
</feature>
<dbReference type="InterPro" id="IPR001182">
    <property type="entry name" value="FtsW/RodA"/>
</dbReference>
<evidence type="ECO:0000256" key="11">
    <source>
        <dbReference type="ARBA" id="ARBA00023136"/>
    </source>
</evidence>
<dbReference type="EC" id="2.4.99.28" evidence="15"/>
<feature type="transmembrane region" description="Helical" evidence="17">
    <location>
        <begin position="20"/>
        <end position="41"/>
    </location>
</feature>
<evidence type="ECO:0000256" key="7">
    <source>
        <dbReference type="ARBA" id="ARBA00022692"/>
    </source>
</evidence>
<dbReference type="AlphaFoldDB" id="A0A6J6JWH6"/>
<comment type="catalytic activity">
    <reaction evidence="16">
        <text>[GlcNAc-(1-&gt;4)-Mur2Ac(oyl-L-Ala-gamma-D-Glu-L-Lys-D-Ala-D-Ala)](n)-di-trans,octa-cis-undecaprenyl diphosphate + beta-D-GlcNAc-(1-&gt;4)-Mur2Ac(oyl-L-Ala-gamma-D-Glu-L-Lys-D-Ala-D-Ala)-di-trans,octa-cis-undecaprenyl diphosphate = [GlcNAc-(1-&gt;4)-Mur2Ac(oyl-L-Ala-gamma-D-Glu-L-Lys-D-Ala-D-Ala)](n+1)-di-trans,octa-cis-undecaprenyl diphosphate + di-trans,octa-cis-undecaprenyl diphosphate + H(+)</text>
        <dbReference type="Rhea" id="RHEA:23708"/>
        <dbReference type="Rhea" id="RHEA-COMP:9602"/>
        <dbReference type="Rhea" id="RHEA-COMP:9603"/>
        <dbReference type="ChEBI" id="CHEBI:15378"/>
        <dbReference type="ChEBI" id="CHEBI:58405"/>
        <dbReference type="ChEBI" id="CHEBI:60033"/>
        <dbReference type="ChEBI" id="CHEBI:78435"/>
        <dbReference type="EC" id="2.4.99.28"/>
    </reaction>
</comment>
<keyword evidence="7 17" id="KW-0812">Transmembrane</keyword>
<evidence type="ECO:0000256" key="9">
    <source>
        <dbReference type="ARBA" id="ARBA00022984"/>
    </source>
</evidence>
<keyword evidence="8" id="KW-0133">Cell shape</keyword>
<evidence type="ECO:0000256" key="1">
    <source>
        <dbReference type="ARBA" id="ARBA00004651"/>
    </source>
</evidence>
<evidence type="ECO:0000256" key="17">
    <source>
        <dbReference type="SAM" id="Phobius"/>
    </source>
</evidence>
<keyword evidence="10 17" id="KW-1133">Transmembrane helix</keyword>
<dbReference type="GO" id="GO:0015648">
    <property type="term" value="F:lipid-linked peptidoglycan transporter activity"/>
    <property type="evidence" value="ECO:0007669"/>
    <property type="project" value="TreeGrafter"/>
</dbReference>
<proteinExistence type="predicted"/>
<dbReference type="GO" id="GO:0008360">
    <property type="term" value="P:regulation of cell shape"/>
    <property type="evidence" value="ECO:0007669"/>
    <property type="project" value="UniProtKB-KW"/>
</dbReference>
<keyword evidence="6" id="KW-0808">Transferase</keyword>
<evidence type="ECO:0000256" key="16">
    <source>
        <dbReference type="ARBA" id="ARBA00049902"/>
    </source>
</evidence>
<protein>
    <recommendedName>
        <fullName evidence="15">peptidoglycan glycosyltransferase</fullName>
        <ecNumber evidence="15">2.4.99.28</ecNumber>
    </recommendedName>
    <alternativeName>
        <fullName evidence="14">Peptidoglycan polymerase</fullName>
    </alternativeName>
</protein>
<dbReference type="GO" id="GO:0009252">
    <property type="term" value="P:peptidoglycan biosynthetic process"/>
    <property type="evidence" value="ECO:0007669"/>
    <property type="project" value="UniProtKB-KW"/>
</dbReference>
<gene>
    <name evidence="18" type="ORF">UFOPK2162_00470</name>
</gene>
<evidence type="ECO:0000256" key="6">
    <source>
        <dbReference type="ARBA" id="ARBA00022679"/>
    </source>
</evidence>
<reference evidence="18" key="1">
    <citation type="submission" date="2020-05" db="EMBL/GenBank/DDBJ databases">
        <authorList>
            <person name="Chiriac C."/>
            <person name="Salcher M."/>
            <person name="Ghai R."/>
            <person name="Kavagutti S V."/>
        </authorList>
    </citation>
    <scope>NUCLEOTIDE SEQUENCE</scope>
</reference>
<comment type="subcellular location">
    <subcellularLocation>
        <location evidence="1">Cell membrane</location>
        <topology evidence="1">Multi-pass membrane protein</topology>
    </subcellularLocation>
</comment>
<evidence type="ECO:0000256" key="3">
    <source>
        <dbReference type="ARBA" id="ARBA00022475"/>
    </source>
</evidence>
<evidence type="ECO:0000256" key="14">
    <source>
        <dbReference type="ARBA" id="ARBA00032370"/>
    </source>
</evidence>
<accession>A0A6J6JWH6</accession>
<keyword evidence="12" id="KW-0131">Cell cycle</keyword>
<dbReference type="GO" id="GO:0032153">
    <property type="term" value="C:cell division site"/>
    <property type="evidence" value="ECO:0007669"/>
    <property type="project" value="TreeGrafter"/>
</dbReference>
<name>A0A6J6JWH6_9ZZZZ</name>
<dbReference type="PANTHER" id="PTHR30474:SF2">
    <property type="entry name" value="PEPTIDOGLYCAN GLYCOSYLTRANSFERASE FTSW-RELATED"/>
    <property type="match status" value="1"/>
</dbReference>
<evidence type="ECO:0000256" key="2">
    <source>
        <dbReference type="ARBA" id="ARBA00004752"/>
    </source>
</evidence>
<sequence>MSKSVKSQRLSNPAAPFYGLVISASVLSVIGLIMVFSASSIHSLDTKGSSIAIVFRQLIFLAISIPMAFFLARLPMERWKSLAKFGLAISIILLLIVRIPGIGKSVNGNRNWISLKFVDVQPSELAKFLLILWASHLLATRINAGLMRVNVLALIAPGFLIASALVMWGRDLGTASVIMAILGGLLFVSGIPLRLVGTLTAAAAIAIGFFIATASYRAARWSVFLNPFDPAQYKNEGWQPAHSLLGLASGGIFGVGLGGSRQKWGNLPEAHTDFIFAVIGEELGLLGTLFILGLLGTLIYCALRIAMKTSDPFTRFASAGIGVWIAIQTVLNIGSAVSLLPVVGVTLPLVSYGGSALIATYMGIGFLAASALSDPEIKAEVKRALAERLHR</sequence>
<feature type="transmembrane region" description="Helical" evidence="17">
    <location>
        <begin position="283"/>
        <end position="307"/>
    </location>
</feature>
<evidence type="ECO:0000256" key="13">
    <source>
        <dbReference type="ARBA" id="ARBA00023316"/>
    </source>
</evidence>
<dbReference type="NCBIfam" id="TIGR02614">
    <property type="entry name" value="ftsW"/>
    <property type="match status" value="1"/>
</dbReference>
<organism evidence="18">
    <name type="scientific">freshwater metagenome</name>
    <dbReference type="NCBI Taxonomy" id="449393"/>
    <lineage>
        <taxon>unclassified sequences</taxon>
        <taxon>metagenomes</taxon>
        <taxon>ecological metagenomes</taxon>
    </lineage>
</organism>
<evidence type="ECO:0000256" key="5">
    <source>
        <dbReference type="ARBA" id="ARBA00022676"/>
    </source>
</evidence>
<keyword evidence="9" id="KW-0573">Peptidoglycan synthesis</keyword>
<dbReference type="InterPro" id="IPR013437">
    <property type="entry name" value="FtsW"/>
</dbReference>
<feature type="transmembrane region" description="Helical" evidence="17">
    <location>
        <begin position="175"/>
        <end position="193"/>
    </location>
</feature>
<evidence type="ECO:0000256" key="12">
    <source>
        <dbReference type="ARBA" id="ARBA00023306"/>
    </source>
</evidence>
<dbReference type="Pfam" id="PF01098">
    <property type="entry name" value="FTSW_RODA_SPOVE"/>
    <property type="match status" value="1"/>
</dbReference>
<dbReference type="EMBL" id="CAEZVZ010000046">
    <property type="protein sequence ID" value="CAB4641402.1"/>
    <property type="molecule type" value="Genomic_DNA"/>
</dbReference>
<dbReference type="GO" id="GO:0005886">
    <property type="term" value="C:plasma membrane"/>
    <property type="evidence" value="ECO:0007669"/>
    <property type="project" value="UniProtKB-SubCell"/>
</dbReference>
<keyword evidence="11 17" id="KW-0472">Membrane</keyword>
<dbReference type="GO" id="GO:0051301">
    <property type="term" value="P:cell division"/>
    <property type="evidence" value="ECO:0007669"/>
    <property type="project" value="UniProtKB-KW"/>
</dbReference>
<dbReference type="GO" id="GO:0008955">
    <property type="term" value="F:peptidoglycan glycosyltransferase activity"/>
    <property type="evidence" value="ECO:0007669"/>
    <property type="project" value="UniProtKB-EC"/>
</dbReference>
<feature type="transmembrane region" description="Helical" evidence="17">
    <location>
        <begin position="200"/>
        <end position="219"/>
    </location>
</feature>
<dbReference type="PANTHER" id="PTHR30474">
    <property type="entry name" value="CELL CYCLE PROTEIN"/>
    <property type="match status" value="1"/>
</dbReference>
<keyword evidence="5" id="KW-0328">Glycosyltransferase</keyword>
<keyword evidence="4" id="KW-0132">Cell division</keyword>
<evidence type="ECO:0000256" key="10">
    <source>
        <dbReference type="ARBA" id="ARBA00022989"/>
    </source>
</evidence>
<evidence type="ECO:0000256" key="15">
    <source>
        <dbReference type="ARBA" id="ARBA00044770"/>
    </source>
</evidence>
<evidence type="ECO:0000313" key="18">
    <source>
        <dbReference type="EMBL" id="CAB4641402.1"/>
    </source>
</evidence>
<feature type="transmembrane region" description="Helical" evidence="17">
    <location>
        <begin position="125"/>
        <end position="144"/>
    </location>
</feature>
<comment type="pathway">
    <text evidence="2">Cell wall biogenesis; peptidoglycan biosynthesis.</text>
</comment>
<feature type="transmembrane region" description="Helical" evidence="17">
    <location>
        <begin position="349"/>
        <end position="373"/>
    </location>
</feature>
<evidence type="ECO:0000256" key="4">
    <source>
        <dbReference type="ARBA" id="ARBA00022618"/>
    </source>
</evidence>
<feature type="transmembrane region" description="Helical" evidence="17">
    <location>
        <begin position="85"/>
        <end position="105"/>
    </location>
</feature>